<reference evidence="3" key="1">
    <citation type="submission" date="2024-03" db="EMBL/GenBank/DDBJ databases">
        <authorList>
            <consortium name="ELIXIR-Norway"/>
            <consortium name="Elixir Norway"/>
        </authorList>
    </citation>
    <scope>NUCLEOTIDE SEQUENCE</scope>
</reference>
<dbReference type="Gene3D" id="2.130.10.10">
    <property type="entry name" value="YVTN repeat-like/Quinoprotein amine dehydrogenase"/>
    <property type="match status" value="1"/>
</dbReference>
<dbReference type="Proteomes" id="UP001497522">
    <property type="component" value="Chromosome 13"/>
</dbReference>
<organism evidence="3 4">
    <name type="scientific">Sphagnum jensenii</name>
    <dbReference type="NCBI Taxonomy" id="128206"/>
    <lineage>
        <taxon>Eukaryota</taxon>
        <taxon>Viridiplantae</taxon>
        <taxon>Streptophyta</taxon>
        <taxon>Embryophyta</taxon>
        <taxon>Bryophyta</taxon>
        <taxon>Sphagnophytina</taxon>
        <taxon>Sphagnopsida</taxon>
        <taxon>Sphagnales</taxon>
        <taxon>Sphagnaceae</taxon>
        <taxon>Sphagnum</taxon>
    </lineage>
</organism>
<evidence type="ECO:0000313" key="4">
    <source>
        <dbReference type="Proteomes" id="UP001497522"/>
    </source>
</evidence>
<proteinExistence type="predicted"/>
<evidence type="ECO:0000313" key="3">
    <source>
        <dbReference type="EMBL" id="CAK9862993.1"/>
    </source>
</evidence>
<evidence type="ECO:0008006" key="5">
    <source>
        <dbReference type="Google" id="ProtNLM"/>
    </source>
</evidence>
<dbReference type="InterPro" id="IPR015943">
    <property type="entry name" value="WD40/YVTN_repeat-like_dom_sf"/>
</dbReference>
<keyword evidence="1" id="KW-0853">WD repeat</keyword>
<dbReference type="SUPFAM" id="SSF50978">
    <property type="entry name" value="WD40 repeat-like"/>
    <property type="match status" value="1"/>
</dbReference>
<keyword evidence="2" id="KW-0677">Repeat</keyword>
<dbReference type="EMBL" id="OZ023714">
    <property type="protein sequence ID" value="CAK9862993.1"/>
    <property type="molecule type" value="Genomic_DNA"/>
</dbReference>
<evidence type="ECO:0000256" key="1">
    <source>
        <dbReference type="ARBA" id="ARBA00022574"/>
    </source>
</evidence>
<sequence>MMLFAWHLGSIEGRVEVQHIEAQQAKNFTFKCHRDNSDVYAVNTISFHPECNKGVHATFATSGSDGAYNFWDKDSKQRLKALQWCNQQIPCRAFNHDGTIFAFAVSYDWSKGAENHMPAQAQNFILLHPTQDMEVKAKARVATSGRK</sequence>
<dbReference type="PANTHER" id="PTHR10971">
    <property type="entry name" value="MRNA EXPORT FACTOR AND BUB3"/>
    <property type="match status" value="1"/>
</dbReference>
<accession>A0ABP1AKI8</accession>
<keyword evidence="4" id="KW-1185">Reference proteome</keyword>
<dbReference type="InterPro" id="IPR036322">
    <property type="entry name" value="WD40_repeat_dom_sf"/>
</dbReference>
<gene>
    <name evidence="3" type="ORF">CSSPJE1EN2_LOCUS5988</name>
</gene>
<protein>
    <recommendedName>
        <fullName evidence="5">mRNA export factor</fullName>
    </recommendedName>
</protein>
<evidence type="ECO:0000256" key="2">
    <source>
        <dbReference type="ARBA" id="ARBA00022737"/>
    </source>
</evidence>
<name>A0ABP1AKI8_9BRYO</name>